<feature type="transmembrane region" description="Helical" evidence="8">
    <location>
        <begin position="94"/>
        <end position="114"/>
    </location>
</feature>
<feature type="transmembrane region" description="Helical" evidence="8">
    <location>
        <begin position="376"/>
        <end position="394"/>
    </location>
</feature>
<dbReference type="CDD" id="cd06261">
    <property type="entry name" value="TM_PBP2"/>
    <property type="match status" value="2"/>
</dbReference>
<comment type="caution">
    <text evidence="10">The sequence shown here is derived from an EMBL/GenBank/DDBJ whole genome shotgun (WGS) entry which is preliminary data.</text>
</comment>
<dbReference type="InterPro" id="IPR000515">
    <property type="entry name" value="MetI-like"/>
</dbReference>
<evidence type="ECO:0000256" key="7">
    <source>
        <dbReference type="ARBA" id="ARBA00023136"/>
    </source>
</evidence>
<dbReference type="Proteomes" id="UP000199663">
    <property type="component" value="Unassembled WGS sequence"/>
</dbReference>
<reference evidence="10 11" key="1">
    <citation type="submission" date="2016-10" db="EMBL/GenBank/DDBJ databases">
        <authorList>
            <person name="Varghese N."/>
            <person name="Submissions S."/>
        </authorList>
    </citation>
    <scope>NUCLEOTIDE SEQUENCE [LARGE SCALE GENOMIC DNA]</scope>
    <source>
        <strain evidence="10 11">DSM 17997</strain>
    </source>
</reference>
<name>A0A1H3JS76_9BACT</name>
<keyword evidence="5 8" id="KW-0812">Transmembrane</keyword>
<feature type="transmembrane region" description="Helical" evidence="8">
    <location>
        <begin position="291"/>
        <end position="316"/>
    </location>
</feature>
<feature type="transmembrane region" description="Helical" evidence="8">
    <location>
        <begin position="60"/>
        <end position="82"/>
    </location>
</feature>
<evidence type="ECO:0000313" key="11">
    <source>
        <dbReference type="Proteomes" id="UP000199663"/>
    </source>
</evidence>
<feature type="transmembrane region" description="Helical" evidence="8">
    <location>
        <begin position="328"/>
        <end position="355"/>
    </location>
</feature>
<feature type="domain" description="ABC transmembrane type-1" evidence="9">
    <location>
        <begin position="332"/>
        <end position="536"/>
    </location>
</feature>
<dbReference type="RefSeq" id="WP_026333405.1">
    <property type="nucleotide sequence ID" value="NZ_FNQC01000001.1"/>
</dbReference>
<keyword evidence="6 8" id="KW-1133">Transmembrane helix</keyword>
<sequence>MEIRKRHYYWWNKWTGYSILIVLVVATPLFTILFKLFDRPGDSWSHIFNNLLFDYFQNTILLLLGVAFFTFLLGVSTAWLVSNYEFPGRKYFEWLLILPLGFPGYIMAYTYVGLLDYAGPFHSFLRNTLDIQVKGSLIDIMNLPGAIFILSITLFPYVFLISRASFAQQSKTLQEASFLLGSNRTKTFFKVALPMARPAIVAGIALASMEVLNDYGTVKYFGVNTFTTGIFRAWFSMGDSSTAIYLAAILMVFVFAILYLESLHRGNRQYSAVNGINKPTARIHLSMVKKVLFTGICFLIFIVSFLTPFLQLLYWVSMTYEKVIDSEFFLLIFRSFGLAAVSGIIIVLFAVVLLYTLRLSPFKWIKSITKVSTLGYAVPGAVIAVGVLIPFLAFDKWIYDSFLSSKTAGLFLSGTLFALVFAYVVRFMAVGYNPVDAGFQKIGIHINEASRLLGTRSTRTLWKIDLPLIKTSLISGILLVFVDVLKELPLTLILRPFNYQTLATKAFDMATNEMIAESANAALIIILTGIIPIIFLNRLIKKREF</sequence>
<evidence type="ECO:0000256" key="1">
    <source>
        <dbReference type="ARBA" id="ARBA00004429"/>
    </source>
</evidence>
<accession>A0A1H3JS76</accession>
<feature type="transmembrane region" description="Helical" evidence="8">
    <location>
        <begin position="519"/>
        <end position="540"/>
    </location>
</feature>
<evidence type="ECO:0000256" key="8">
    <source>
        <dbReference type="RuleBase" id="RU363032"/>
    </source>
</evidence>
<feature type="transmembrane region" description="Helical" evidence="8">
    <location>
        <begin position="187"/>
        <end position="209"/>
    </location>
</feature>
<feature type="domain" description="ABC transmembrane type-1" evidence="9">
    <location>
        <begin position="56"/>
        <end position="261"/>
    </location>
</feature>
<feature type="transmembrane region" description="Helical" evidence="8">
    <location>
        <begin position="466"/>
        <end position="485"/>
    </location>
</feature>
<organism evidence="10 11">
    <name type="scientific">Rhodonellum ikkaensis</name>
    <dbReference type="NCBI Taxonomy" id="336829"/>
    <lineage>
        <taxon>Bacteria</taxon>
        <taxon>Pseudomonadati</taxon>
        <taxon>Bacteroidota</taxon>
        <taxon>Cytophagia</taxon>
        <taxon>Cytophagales</taxon>
        <taxon>Cytophagaceae</taxon>
        <taxon>Rhodonellum</taxon>
    </lineage>
</organism>
<comment type="subcellular location">
    <subcellularLocation>
        <location evidence="1">Cell inner membrane</location>
        <topology evidence="1">Multi-pass membrane protein</topology>
    </subcellularLocation>
    <subcellularLocation>
        <location evidence="8">Cell membrane</location>
        <topology evidence="8">Multi-pass membrane protein</topology>
    </subcellularLocation>
</comment>
<feature type="transmembrane region" description="Helical" evidence="8">
    <location>
        <begin position="406"/>
        <end position="425"/>
    </location>
</feature>
<protein>
    <submittedName>
        <fullName evidence="10">Iron(III) transport system permease protein</fullName>
    </submittedName>
</protein>
<keyword evidence="2 8" id="KW-0813">Transport</keyword>
<dbReference type="EMBL" id="FNQC01000001">
    <property type="protein sequence ID" value="SDY42776.1"/>
    <property type="molecule type" value="Genomic_DNA"/>
</dbReference>
<evidence type="ECO:0000256" key="4">
    <source>
        <dbReference type="ARBA" id="ARBA00022519"/>
    </source>
</evidence>
<evidence type="ECO:0000256" key="6">
    <source>
        <dbReference type="ARBA" id="ARBA00022989"/>
    </source>
</evidence>
<dbReference type="Pfam" id="PF00528">
    <property type="entry name" value="BPD_transp_1"/>
    <property type="match status" value="2"/>
</dbReference>
<feature type="transmembrane region" description="Helical" evidence="8">
    <location>
        <begin position="14"/>
        <end position="34"/>
    </location>
</feature>
<comment type="similarity">
    <text evidence="8">Belongs to the binding-protein-dependent transport system permease family.</text>
</comment>
<keyword evidence="3" id="KW-1003">Cell membrane</keyword>
<evidence type="ECO:0000256" key="5">
    <source>
        <dbReference type="ARBA" id="ARBA00022692"/>
    </source>
</evidence>
<dbReference type="Gene3D" id="1.10.3720.10">
    <property type="entry name" value="MetI-like"/>
    <property type="match status" value="2"/>
</dbReference>
<keyword evidence="4" id="KW-0997">Cell inner membrane</keyword>
<feature type="transmembrane region" description="Helical" evidence="8">
    <location>
        <begin position="242"/>
        <end position="260"/>
    </location>
</feature>
<evidence type="ECO:0000256" key="2">
    <source>
        <dbReference type="ARBA" id="ARBA00022448"/>
    </source>
</evidence>
<dbReference type="PROSITE" id="PS50928">
    <property type="entry name" value="ABC_TM1"/>
    <property type="match status" value="2"/>
</dbReference>
<evidence type="ECO:0000259" key="9">
    <source>
        <dbReference type="PROSITE" id="PS50928"/>
    </source>
</evidence>
<evidence type="ECO:0000313" key="10">
    <source>
        <dbReference type="EMBL" id="SDY42776.1"/>
    </source>
</evidence>
<dbReference type="InterPro" id="IPR035906">
    <property type="entry name" value="MetI-like_sf"/>
</dbReference>
<proteinExistence type="inferred from homology"/>
<gene>
    <name evidence="10" type="ORF">SAMN05444412_101123</name>
</gene>
<dbReference type="PANTHER" id="PTHR43357:SF3">
    <property type="entry name" value="FE(3+)-TRANSPORT SYSTEM PERMEASE PROTEIN FBPB 2"/>
    <property type="match status" value="1"/>
</dbReference>
<keyword evidence="11" id="KW-1185">Reference proteome</keyword>
<feature type="transmembrane region" description="Helical" evidence="8">
    <location>
        <begin position="146"/>
        <end position="166"/>
    </location>
</feature>
<dbReference type="PANTHER" id="PTHR43357">
    <property type="entry name" value="INNER MEMBRANE ABC TRANSPORTER PERMEASE PROTEIN YDCV"/>
    <property type="match status" value="1"/>
</dbReference>
<keyword evidence="7 8" id="KW-0472">Membrane</keyword>
<evidence type="ECO:0000256" key="3">
    <source>
        <dbReference type="ARBA" id="ARBA00022475"/>
    </source>
</evidence>
<dbReference type="SUPFAM" id="SSF161098">
    <property type="entry name" value="MetI-like"/>
    <property type="match status" value="2"/>
</dbReference>